<feature type="transmembrane region" description="Helical" evidence="1">
    <location>
        <begin position="383"/>
        <end position="408"/>
    </location>
</feature>
<feature type="transmembrane region" description="Helical" evidence="1">
    <location>
        <begin position="145"/>
        <end position="167"/>
    </location>
</feature>
<keyword evidence="1" id="KW-1133">Transmembrane helix</keyword>
<dbReference type="InterPro" id="IPR010645">
    <property type="entry name" value="MFS_4"/>
</dbReference>
<dbReference type="Proteomes" id="UP000366819">
    <property type="component" value="Unassembled WGS sequence"/>
</dbReference>
<feature type="transmembrane region" description="Helical" evidence="1">
    <location>
        <begin position="300"/>
        <end position="320"/>
    </location>
</feature>
<evidence type="ECO:0000313" key="3">
    <source>
        <dbReference type="Proteomes" id="UP000366819"/>
    </source>
</evidence>
<feature type="transmembrane region" description="Helical" evidence="1">
    <location>
        <begin position="352"/>
        <end position="371"/>
    </location>
</feature>
<dbReference type="Gene3D" id="1.20.1250.20">
    <property type="entry name" value="MFS general substrate transporter like domains"/>
    <property type="match status" value="1"/>
</dbReference>
<reference evidence="2 3" key="1">
    <citation type="submission" date="2019-08" db="EMBL/GenBank/DDBJ databases">
        <authorList>
            <person name="Peeters C."/>
        </authorList>
    </citation>
    <scope>NUCLEOTIDE SEQUENCE [LARGE SCALE GENOMIC DNA]</scope>
    <source>
        <strain evidence="2 3">LMG 31011</strain>
    </source>
</reference>
<keyword evidence="3" id="KW-1185">Reference proteome</keyword>
<feature type="transmembrane region" description="Helical" evidence="1">
    <location>
        <begin position="179"/>
        <end position="198"/>
    </location>
</feature>
<evidence type="ECO:0000313" key="2">
    <source>
        <dbReference type="EMBL" id="VVE53473.1"/>
    </source>
</evidence>
<dbReference type="SUPFAM" id="SSF103473">
    <property type="entry name" value="MFS general substrate transporter"/>
    <property type="match status" value="1"/>
</dbReference>
<feature type="transmembrane region" description="Helical" evidence="1">
    <location>
        <begin position="414"/>
        <end position="434"/>
    </location>
</feature>
<dbReference type="EMBL" id="CABPSN010000010">
    <property type="protein sequence ID" value="VVE53473.1"/>
    <property type="molecule type" value="Genomic_DNA"/>
</dbReference>
<dbReference type="AlphaFoldDB" id="A0A5E4YZZ0"/>
<keyword evidence="1" id="KW-0812">Transmembrane</keyword>
<feature type="transmembrane region" description="Helical" evidence="1">
    <location>
        <begin position="52"/>
        <end position="75"/>
    </location>
</feature>
<dbReference type="GO" id="GO:0005886">
    <property type="term" value="C:plasma membrane"/>
    <property type="evidence" value="ECO:0007669"/>
    <property type="project" value="TreeGrafter"/>
</dbReference>
<dbReference type="PANTHER" id="PTHR23537:SF1">
    <property type="entry name" value="SUGAR TRANSPORTER"/>
    <property type="match status" value="1"/>
</dbReference>
<feature type="transmembrane region" description="Helical" evidence="1">
    <location>
        <begin position="268"/>
        <end position="288"/>
    </location>
</feature>
<feature type="transmembrane region" description="Helical" evidence="1">
    <location>
        <begin position="95"/>
        <end position="114"/>
    </location>
</feature>
<gene>
    <name evidence="2" type="ORF">PAQ31011_04870</name>
</gene>
<feature type="transmembrane region" description="Helical" evidence="1">
    <location>
        <begin position="121"/>
        <end position="139"/>
    </location>
</feature>
<dbReference type="InterPro" id="IPR036259">
    <property type="entry name" value="MFS_trans_sf"/>
</dbReference>
<dbReference type="PANTHER" id="PTHR23537">
    <property type="match status" value="1"/>
</dbReference>
<feature type="transmembrane region" description="Helical" evidence="1">
    <location>
        <begin position="327"/>
        <end position="346"/>
    </location>
</feature>
<name>A0A5E4YZZ0_9BURK</name>
<dbReference type="Pfam" id="PF06779">
    <property type="entry name" value="MFS_4"/>
    <property type="match status" value="1"/>
</dbReference>
<protein>
    <submittedName>
        <fullName evidence="2">MFS transporter</fullName>
    </submittedName>
</protein>
<organism evidence="2 3">
    <name type="scientific">Pandoraea aquatica</name>
    <dbReference type="NCBI Taxonomy" id="2508290"/>
    <lineage>
        <taxon>Bacteria</taxon>
        <taxon>Pseudomonadati</taxon>
        <taxon>Pseudomonadota</taxon>
        <taxon>Betaproteobacteria</taxon>
        <taxon>Burkholderiales</taxon>
        <taxon>Burkholderiaceae</taxon>
        <taxon>Pandoraea</taxon>
    </lineage>
</organism>
<accession>A0A5E4YZZ0</accession>
<feature type="transmembrane region" description="Helical" evidence="1">
    <location>
        <begin position="210"/>
        <end position="227"/>
    </location>
</feature>
<sequence length="444" mass="46408">MQNPRDATRNGASGSAKIPPIHLACGPAIAMPATLADSDNVTKLHQPSPERAAWRIALSCMLALSIAMGIGRFAFTPMLPLMLHEHLTDIQHGSWLASLNYAGYFIGALSCMWLHFTPTLIIRFALAATVALTLAMGLMESFAVWAIVRTLAGVMSAWAMVFSAGWGFRKLAELRMPSLGGVIFAGPGAGIVVTGLLASLNDALGWPARGGWLLCGVLALALLAVIWRTFVADMPVAVDATKSADAAKSTAAPSINHGSGESVIPVTILYSFAGFGYIITATFLPVIARQALPGSPWPDLFFPLLGLMVIPGAIIGARAPLSWDNRLLLAVCYVMQGLGVGIGIVLPNVVGFALGSVLVGLPFTAITVYAVRECRRLRGDNANGLIGLVTASYGIGQIVGPLVAAPLVAATGGFTTALLCASGVLVLGAVGFVWDWRRSLERAP</sequence>
<proteinExistence type="predicted"/>
<keyword evidence="1" id="KW-0472">Membrane</keyword>
<dbReference type="CDD" id="cd06180">
    <property type="entry name" value="MFS_YjiJ"/>
    <property type="match status" value="1"/>
</dbReference>
<evidence type="ECO:0000256" key="1">
    <source>
        <dbReference type="SAM" id="Phobius"/>
    </source>
</evidence>